<feature type="transmembrane region" description="Helical" evidence="1">
    <location>
        <begin position="27"/>
        <end position="46"/>
    </location>
</feature>
<organism evidence="2 3">
    <name type="scientific">Variovorax soli</name>
    <dbReference type="NCBI Taxonomy" id="376815"/>
    <lineage>
        <taxon>Bacteria</taxon>
        <taxon>Pseudomonadati</taxon>
        <taxon>Pseudomonadota</taxon>
        <taxon>Betaproteobacteria</taxon>
        <taxon>Burkholderiales</taxon>
        <taxon>Comamonadaceae</taxon>
        <taxon>Variovorax</taxon>
    </lineage>
</organism>
<gene>
    <name evidence="2" type="ORF">J2739_004656</name>
</gene>
<keyword evidence="1" id="KW-0472">Membrane</keyword>
<comment type="caution">
    <text evidence="2">The sequence shown here is derived from an EMBL/GenBank/DDBJ whole genome shotgun (WGS) entry which is preliminary data.</text>
</comment>
<dbReference type="RefSeq" id="WP_309906053.1">
    <property type="nucleotide sequence ID" value="NZ_JAVDRF010000012.1"/>
</dbReference>
<evidence type="ECO:0000256" key="1">
    <source>
        <dbReference type="SAM" id="Phobius"/>
    </source>
</evidence>
<keyword evidence="1" id="KW-0812">Transmembrane</keyword>
<evidence type="ECO:0000313" key="3">
    <source>
        <dbReference type="Proteomes" id="UP001184230"/>
    </source>
</evidence>
<dbReference type="Proteomes" id="UP001184230">
    <property type="component" value="Unassembled WGS sequence"/>
</dbReference>
<keyword evidence="3" id="KW-1185">Reference proteome</keyword>
<reference evidence="2 3" key="1">
    <citation type="submission" date="2023-07" db="EMBL/GenBank/DDBJ databases">
        <title>Sorghum-associated microbial communities from plants grown in Nebraska, USA.</title>
        <authorList>
            <person name="Schachtman D."/>
        </authorList>
    </citation>
    <scope>NUCLEOTIDE SEQUENCE [LARGE SCALE GENOMIC DNA]</scope>
    <source>
        <strain evidence="2 3">DS1781</strain>
    </source>
</reference>
<protein>
    <submittedName>
        <fullName evidence="2">Uncharacterized protein</fullName>
    </submittedName>
</protein>
<proteinExistence type="predicted"/>
<evidence type="ECO:0000313" key="2">
    <source>
        <dbReference type="EMBL" id="MDR6538863.1"/>
    </source>
</evidence>
<keyword evidence="1" id="KW-1133">Transmembrane helix</keyword>
<name>A0ABU1NK79_9BURK</name>
<accession>A0ABU1NK79</accession>
<dbReference type="EMBL" id="JAVDRF010000012">
    <property type="protein sequence ID" value="MDR6538863.1"/>
    <property type="molecule type" value="Genomic_DNA"/>
</dbReference>
<sequence>MKQEMKDIAFNVAYQAPASFVAWWQQLSLTTALAVLLGVLQVAYLLRKWWREESEWGLRLKRWTEGRFTKPGDLS</sequence>